<dbReference type="AlphaFoldDB" id="L8J2W2"/>
<feature type="region of interest" description="Disordered" evidence="1">
    <location>
        <begin position="1"/>
        <end position="33"/>
    </location>
</feature>
<name>L8J2W2_9CETA</name>
<reference evidence="2 3" key="1">
    <citation type="journal article" date="2012" name="Nat. Genet.">
        <title>The yak genome and adaptation to life at high altitude.</title>
        <authorList>
            <person name="Qiu Q."/>
            <person name="Zhang G."/>
            <person name="Ma T."/>
            <person name="Qian W."/>
            <person name="Wang J."/>
            <person name="Ye Z."/>
            <person name="Cao C."/>
            <person name="Hu Q."/>
            <person name="Kim J."/>
            <person name="Larkin D.M."/>
            <person name="Auvil L."/>
            <person name="Capitanu B."/>
            <person name="Ma J."/>
            <person name="Lewin H.A."/>
            <person name="Qian X."/>
            <person name="Lang Y."/>
            <person name="Zhou R."/>
            <person name="Wang L."/>
            <person name="Wang K."/>
            <person name="Xia J."/>
            <person name="Liao S."/>
            <person name="Pan S."/>
            <person name="Lu X."/>
            <person name="Hou H."/>
            <person name="Wang Y."/>
            <person name="Zang X."/>
            <person name="Yin Y."/>
            <person name="Ma H."/>
            <person name="Zhang J."/>
            <person name="Wang Z."/>
            <person name="Zhang Y."/>
            <person name="Zhang D."/>
            <person name="Yonezawa T."/>
            <person name="Hasegawa M."/>
            <person name="Zhong Y."/>
            <person name="Liu W."/>
            <person name="Zhang Y."/>
            <person name="Huang Z."/>
            <person name="Zhang S."/>
            <person name="Long R."/>
            <person name="Yang H."/>
            <person name="Wang J."/>
            <person name="Lenstra J.A."/>
            <person name="Cooper D.N."/>
            <person name="Wu Y."/>
            <person name="Wang J."/>
            <person name="Shi P."/>
            <person name="Wang J."/>
            <person name="Liu J."/>
        </authorList>
    </citation>
    <scope>NUCLEOTIDE SEQUENCE [LARGE SCALE GENOMIC DNA]</scope>
    <source>
        <strain evidence="3">yakQH1</strain>
    </source>
</reference>
<feature type="non-terminal residue" evidence="2">
    <location>
        <position position="1"/>
    </location>
</feature>
<proteinExistence type="predicted"/>
<evidence type="ECO:0000313" key="2">
    <source>
        <dbReference type="EMBL" id="ELR61974.1"/>
    </source>
</evidence>
<protein>
    <submittedName>
        <fullName evidence="2">Uncharacterized protein</fullName>
    </submittedName>
</protein>
<gene>
    <name evidence="2" type="ORF">M91_06650</name>
</gene>
<evidence type="ECO:0000313" key="3">
    <source>
        <dbReference type="Proteomes" id="UP000011080"/>
    </source>
</evidence>
<accession>L8J2W2</accession>
<feature type="non-terminal residue" evidence="2">
    <location>
        <position position="98"/>
    </location>
</feature>
<feature type="region of interest" description="Disordered" evidence="1">
    <location>
        <begin position="75"/>
        <end position="98"/>
    </location>
</feature>
<evidence type="ECO:0000256" key="1">
    <source>
        <dbReference type="SAM" id="MobiDB-lite"/>
    </source>
</evidence>
<organism evidence="2 3">
    <name type="scientific">Bos mutus</name>
    <name type="common">wild yak</name>
    <dbReference type="NCBI Taxonomy" id="72004"/>
    <lineage>
        <taxon>Eukaryota</taxon>
        <taxon>Metazoa</taxon>
        <taxon>Chordata</taxon>
        <taxon>Craniata</taxon>
        <taxon>Vertebrata</taxon>
        <taxon>Euteleostomi</taxon>
        <taxon>Mammalia</taxon>
        <taxon>Eutheria</taxon>
        <taxon>Laurasiatheria</taxon>
        <taxon>Artiodactyla</taxon>
        <taxon>Ruminantia</taxon>
        <taxon>Pecora</taxon>
        <taxon>Bovidae</taxon>
        <taxon>Bovinae</taxon>
        <taxon>Bos</taxon>
    </lineage>
</organism>
<sequence>PPNAGGQLPEAKGDKSGPGQGPRNHAGRLNFRPCTHTTAERLGRTSGLYCSTSPTPTSPPLCCCPLSRPITSAAGPATCAPASGLVRRNTTASTPPER</sequence>
<feature type="compositionally biased region" description="Polar residues" evidence="1">
    <location>
        <begin position="88"/>
        <end position="98"/>
    </location>
</feature>
<dbReference type="Proteomes" id="UP000011080">
    <property type="component" value="Unassembled WGS sequence"/>
</dbReference>
<dbReference type="EMBL" id="JH880389">
    <property type="protein sequence ID" value="ELR61974.1"/>
    <property type="molecule type" value="Genomic_DNA"/>
</dbReference>